<reference evidence="2" key="1">
    <citation type="submission" date="2023-06" db="EMBL/GenBank/DDBJ databases">
        <title>Genomic analysis of the entomopathogenic nematode Steinernema hermaphroditum.</title>
        <authorList>
            <person name="Schwarz E.M."/>
            <person name="Heppert J.K."/>
            <person name="Baniya A."/>
            <person name="Schwartz H.T."/>
            <person name="Tan C.-H."/>
            <person name="Antoshechkin I."/>
            <person name="Sternberg P.W."/>
            <person name="Goodrich-Blair H."/>
            <person name="Dillman A.R."/>
        </authorList>
    </citation>
    <scope>NUCLEOTIDE SEQUENCE</scope>
    <source>
        <strain evidence="2">PS9179</strain>
        <tissue evidence="2">Whole animal</tissue>
    </source>
</reference>
<evidence type="ECO:0000313" key="3">
    <source>
        <dbReference type="Proteomes" id="UP001175271"/>
    </source>
</evidence>
<organism evidence="2 3">
    <name type="scientific">Steinernema hermaphroditum</name>
    <dbReference type="NCBI Taxonomy" id="289476"/>
    <lineage>
        <taxon>Eukaryota</taxon>
        <taxon>Metazoa</taxon>
        <taxon>Ecdysozoa</taxon>
        <taxon>Nematoda</taxon>
        <taxon>Chromadorea</taxon>
        <taxon>Rhabditida</taxon>
        <taxon>Tylenchina</taxon>
        <taxon>Panagrolaimomorpha</taxon>
        <taxon>Strongyloidoidea</taxon>
        <taxon>Steinernematidae</taxon>
        <taxon>Steinernema</taxon>
    </lineage>
</organism>
<feature type="compositionally biased region" description="Basic and acidic residues" evidence="1">
    <location>
        <begin position="341"/>
        <end position="373"/>
    </location>
</feature>
<comment type="caution">
    <text evidence="2">The sequence shown here is derived from an EMBL/GenBank/DDBJ whole genome shotgun (WGS) entry which is preliminary data.</text>
</comment>
<feature type="compositionally biased region" description="Basic and acidic residues" evidence="1">
    <location>
        <begin position="32"/>
        <end position="46"/>
    </location>
</feature>
<feature type="region of interest" description="Disordered" evidence="1">
    <location>
        <begin position="16"/>
        <end position="57"/>
    </location>
</feature>
<sequence length="788" mass="91259">MRPVISKTRNKKIGRSKSFGLHLVSQSAPEEEEKKVVEKVEEEKAAGETTDSVEEVQPEEVKIEVTMTKQLKEKTFEVPETPRSASTEFKQMIENLRSAYAAINVLDVALELSGLNRSNVKMNSEEIAFMNELKKLRDEQNRQRTIEPMDTVDVNANIEEEEAASEASQTCKALVPRVATPPQNKNSSEFAMNPGPYSTITITDPDEIFRADLRNLKPTVPGDTSFLGAFKDLKLDGNPEPQQQHALDADIPFESWTDRSKESISARYSFDRDDMLMKVTEKYEAMMSARRERKREAAARKQRERADRALRKAFRGLRKSKKRQHRSILEQYLSDDDENPKEESRADHPGDGEGVESAKKRSSSEQTRQEKKERRARRLARSKKRQKKKEEKLAKKRSEREKARSRSRSISPQRYYYRGSPPRDARTLWQAFHGVDAPIMKSSIPPPRCTPRQRYRILTREEVLPPRKYVFPNIQIQLDFVKMITAPGYIPGQFTAKYKAAQLAASRAKANKNSAFSSNPSGEILMLQLSCTMRTNAYDEQMCYLSGELELEETGDSSDEDSEEDEYPMCRLYPLRYLGNPPERPHPLQYANIRLTPEYEEMEEEEDELFQRKKTKLSHCSSYDQLNRTLHQTNHVLLQESIGSKVLITTKKQPISEFVEFCYDERQIASASATVRLPKLEEIEEDTNEGVEKLYEELIRLTNKWCSGCDKKMAFKAYRRRETGQMKLECLFCTYVFYTFYADGERKASAQRMIQQVEAEHKKSYQKLKRMTVYKYAYTKKSRQQLAD</sequence>
<feature type="compositionally biased region" description="Basic and acidic residues" evidence="1">
    <location>
        <begin position="294"/>
        <end position="310"/>
    </location>
</feature>
<dbReference type="Proteomes" id="UP001175271">
    <property type="component" value="Unassembled WGS sequence"/>
</dbReference>
<name>A0AA39H6W1_9BILA</name>
<feature type="compositionally biased region" description="Basic and acidic residues" evidence="1">
    <location>
        <begin position="388"/>
        <end position="404"/>
    </location>
</feature>
<dbReference type="AlphaFoldDB" id="A0AA39H6W1"/>
<feature type="compositionally biased region" description="Basic residues" evidence="1">
    <location>
        <begin position="311"/>
        <end position="326"/>
    </location>
</feature>
<proteinExistence type="predicted"/>
<dbReference type="EMBL" id="JAUCMV010000005">
    <property type="protein sequence ID" value="KAK0399343.1"/>
    <property type="molecule type" value="Genomic_DNA"/>
</dbReference>
<protein>
    <submittedName>
        <fullName evidence="2">Uncharacterized protein</fullName>
    </submittedName>
</protein>
<feature type="compositionally biased region" description="Basic residues" evidence="1">
    <location>
        <begin position="374"/>
        <end position="387"/>
    </location>
</feature>
<keyword evidence="3" id="KW-1185">Reference proteome</keyword>
<evidence type="ECO:0000313" key="2">
    <source>
        <dbReference type="EMBL" id="KAK0399343.1"/>
    </source>
</evidence>
<gene>
    <name evidence="2" type="ORF">QR680_002998</name>
</gene>
<feature type="region of interest" description="Disordered" evidence="1">
    <location>
        <begin position="291"/>
        <end position="422"/>
    </location>
</feature>
<evidence type="ECO:0000256" key="1">
    <source>
        <dbReference type="SAM" id="MobiDB-lite"/>
    </source>
</evidence>
<accession>A0AA39H6W1</accession>